<evidence type="ECO:0000313" key="3">
    <source>
        <dbReference type="Proteomes" id="UP000094296"/>
    </source>
</evidence>
<dbReference type="Pfam" id="PF13469">
    <property type="entry name" value="Sulfotransfer_3"/>
    <property type="match status" value="1"/>
</dbReference>
<dbReference type="GO" id="GO:0008476">
    <property type="term" value="F:protein-tyrosine sulfotransferase activity"/>
    <property type="evidence" value="ECO:0007669"/>
    <property type="project" value="InterPro"/>
</dbReference>
<accession>A0A1E5G1P4</accession>
<sequence>MFINYNTNPIFVGGDGRSGTTLLSVIIDSHPDLLGGPELHFNGPKNLGSYMIQCLDLLIENDSRVFGKGLKENKELKHGVQFAKRCHRFGVEFIELKELVNEQMEQTNSNLETFEERCSLINAIGEFKRKQRDKKRWGIKIMREIRNIHVYSKIWPNAQYIHIIRDGRDVAASQMIEHGSWGYEDIKKAAKGWVDIIERTRKNAKASPLFEVKYEELVLEPRKTIGKIVDFLDVPWSDDLLKHSEKEHTLFENPYNHASIKQVVQPINNSSVGRFKRDLSIDQIEAFNKIAKKYLQEFEYEI</sequence>
<gene>
    <name evidence="2" type="ORF">BHF68_07155</name>
</gene>
<organism evidence="2 3">
    <name type="scientific">Desulfuribacillus alkaliarsenatis</name>
    <dbReference type="NCBI Taxonomy" id="766136"/>
    <lineage>
        <taxon>Bacteria</taxon>
        <taxon>Bacillati</taxon>
        <taxon>Bacillota</taxon>
        <taxon>Desulfuribacillia</taxon>
        <taxon>Desulfuribacillales</taxon>
        <taxon>Desulfuribacillaceae</taxon>
        <taxon>Desulfuribacillus</taxon>
    </lineage>
</organism>
<dbReference type="RefSeq" id="WP_069643413.1">
    <property type="nucleotide sequence ID" value="NZ_MIJE01000030.1"/>
</dbReference>
<dbReference type="AlphaFoldDB" id="A0A1E5G1P4"/>
<comment type="caution">
    <text evidence="2">The sequence shown here is derived from an EMBL/GenBank/DDBJ whole genome shotgun (WGS) entry which is preliminary data.</text>
</comment>
<dbReference type="PANTHER" id="PTHR12788">
    <property type="entry name" value="PROTEIN-TYROSINE SULFOTRANSFERASE 2"/>
    <property type="match status" value="1"/>
</dbReference>
<keyword evidence="3" id="KW-1185">Reference proteome</keyword>
<dbReference type="SUPFAM" id="SSF52540">
    <property type="entry name" value="P-loop containing nucleoside triphosphate hydrolases"/>
    <property type="match status" value="1"/>
</dbReference>
<dbReference type="OrthoDB" id="1767861at2"/>
<proteinExistence type="predicted"/>
<dbReference type="EMBL" id="MIJE01000030">
    <property type="protein sequence ID" value="OEF96830.1"/>
    <property type="molecule type" value="Genomic_DNA"/>
</dbReference>
<dbReference type="STRING" id="766136.BHF68_07155"/>
<evidence type="ECO:0008006" key="4">
    <source>
        <dbReference type="Google" id="ProtNLM"/>
    </source>
</evidence>
<dbReference type="Proteomes" id="UP000094296">
    <property type="component" value="Unassembled WGS sequence"/>
</dbReference>
<reference evidence="2 3" key="1">
    <citation type="submission" date="2016-09" db="EMBL/GenBank/DDBJ databases">
        <title>Draft genome sequence for the type strain of Desulfuribacillus alkaliarsenatis AHT28, an obligately anaerobic, sulfidogenic bacterium isolated from Russian soda lake sediments.</title>
        <authorList>
            <person name="Abin C.A."/>
            <person name="Hollibaugh J.T."/>
        </authorList>
    </citation>
    <scope>NUCLEOTIDE SEQUENCE [LARGE SCALE GENOMIC DNA]</scope>
    <source>
        <strain evidence="2 3">AHT28</strain>
    </source>
</reference>
<dbReference type="PANTHER" id="PTHR12788:SF10">
    <property type="entry name" value="PROTEIN-TYROSINE SULFOTRANSFERASE"/>
    <property type="match status" value="1"/>
</dbReference>
<dbReference type="InterPro" id="IPR026634">
    <property type="entry name" value="TPST-like"/>
</dbReference>
<keyword evidence="1" id="KW-0808">Transferase</keyword>
<dbReference type="Gene3D" id="3.40.50.300">
    <property type="entry name" value="P-loop containing nucleotide triphosphate hydrolases"/>
    <property type="match status" value="1"/>
</dbReference>
<name>A0A1E5G1P4_9FIRM</name>
<protein>
    <recommendedName>
        <fullName evidence="4">Sulfotransferase</fullName>
    </recommendedName>
</protein>
<evidence type="ECO:0000313" key="2">
    <source>
        <dbReference type="EMBL" id="OEF96830.1"/>
    </source>
</evidence>
<evidence type="ECO:0000256" key="1">
    <source>
        <dbReference type="ARBA" id="ARBA00022679"/>
    </source>
</evidence>
<dbReference type="InterPro" id="IPR027417">
    <property type="entry name" value="P-loop_NTPase"/>
</dbReference>